<name>A0A0F9B362_9ZZZZ</name>
<comment type="caution">
    <text evidence="1">The sequence shown here is derived from an EMBL/GenBank/DDBJ whole genome shotgun (WGS) entry which is preliminary data.</text>
</comment>
<dbReference type="EMBL" id="LAZR01039695">
    <property type="protein sequence ID" value="KKL16359.1"/>
    <property type="molecule type" value="Genomic_DNA"/>
</dbReference>
<dbReference type="SUPFAM" id="SSF53448">
    <property type="entry name" value="Nucleotide-diphospho-sugar transferases"/>
    <property type="match status" value="1"/>
</dbReference>
<reference evidence="1" key="1">
    <citation type="journal article" date="2015" name="Nature">
        <title>Complex archaea that bridge the gap between prokaryotes and eukaryotes.</title>
        <authorList>
            <person name="Spang A."/>
            <person name="Saw J.H."/>
            <person name="Jorgensen S.L."/>
            <person name="Zaremba-Niedzwiedzka K."/>
            <person name="Martijn J."/>
            <person name="Lind A.E."/>
            <person name="van Eijk R."/>
            <person name="Schleper C."/>
            <person name="Guy L."/>
            <person name="Ettema T.J."/>
        </authorList>
    </citation>
    <scope>NUCLEOTIDE SEQUENCE</scope>
</reference>
<dbReference type="InterPro" id="IPR029044">
    <property type="entry name" value="Nucleotide-diphossugar_trans"/>
</dbReference>
<proteinExistence type="predicted"/>
<organism evidence="1">
    <name type="scientific">marine sediment metagenome</name>
    <dbReference type="NCBI Taxonomy" id="412755"/>
    <lineage>
        <taxon>unclassified sequences</taxon>
        <taxon>metagenomes</taxon>
        <taxon>ecological metagenomes</taxon>
    </lineage>
</organism>
<evidence type="ECO:0008006" key="2">
    <source>
        <dbReference type="Google" id="ProtNLM"/>
    </source>
</evidence>
<protein>
    <recommendedName>
        <fullName evidence="2">Glycosyltransferase 2-like domain-containing protein</fullName>
    </recommendedName>
</protein>
<dbReference type="AlphaFoldDB" id="A0A0F9B362"/>
<accession>A0A0F9B362</accession>
<evidence type="ECO:0000313" key="1">
    <source>
        <dbReference type="EMBL" id="KKL16359.1"/>
    </source>
</evidence>
<gene>
    <name evidence="1" type="ORF">LCGC14_2496370</name>
</gene>
<sequence>MIRIGITAAPRNGDDCLARTVASLERAGFDLQYRIFAEPDTDTASPRLLPHSVVRRIVRLGEYHNWISGMRALLDCPGDPTAILTVQDDVIFCRNVREFLRRRLWPSPECGAVQVYTGRRYRGQRDFPRGLTKLPRRFMRELNSACAIAFRPGVAAEILDYARRHPWTGRRFAADVPADVQELDCFIGTALLELGHEIWCCNPSLGFHIGEQSALGHGGSTGHRQALDFPGAGADALEVIA</sequence>